<comment type="caution">
    <text evidence="1">The sequence shown here is derived from an EMBL/GenBank/DDBJ whole genome shotgun (WGS) entry which is preliminary data.</text>
</comment>
<dbReference type="Gene3D" id="3.40.50.1820">
    <property type="entry name" value="alpha/beta hydrolase"/>
    <property type="match status" value="1"/>
</dbReference>
<reference evidence="1" key="1">
    <citation type="submission" date="2022-05" db="EMBL/GenBank/DDBJ databases">
        <title>Corynebacterium sp. TA-R-1 sp. nov., isolated from human feces.</title>
        <authorList>
            <person name="Shamsuzzaman M."/>
            <person name="Dahal R.H."/>
        </authorList>
    </citation>
    <scope>NUCLEOTIDE SEQUENCE</scope>
    <source>
        <strain evidence="1">TA-R-1</strain>
    </source>
</reference>
<dbReference type="InterPro" id="IPR029058">
    <property type="entry name" value="AB_hydrolase_fold"/>
</dbReference>
<evidence type="ECO:0000313" key="2">
    <source>
        <dbReference type="Proteomes" id="UP001204000"/>
    </source>
</evidence>
<protein>
    <recommendedName>
        <fullName evidence="3">Alpha/beta hydrolase</fullName>
    </recommendedName>
</protein>
<sequence length="92" mass="9903">MYRPDGEDPTPAVVMGHGFGTPRAVALYTYAEAFASAGYTVVVFDYRYFGRGEFAVADNVAAFGNERLDGFAGFGTDIAEQVAQRRSLPPGK</sequence>
<dbReference type="EMBL" id="JAMFTQ010000007">
    <property type="protein sequence ID" value="MCP1387934.1"/>
    <property type="molecule type" value="Genomic_DNA"/>
</dbReference>
<dbReference type="SUPFAM" id="SSF53474">
    <property type="entry name" value="alpha/beta-Hydrolases"/>
    <property type="match status" value="1"/>
</dbReference>
<accession>A0ABT1G1N6</accession>
<keyword evidence="2" id="KW-1185">Reference proteome</keyword>
<name>A0ABT1G1N6_9CORY</name>
<evidence type="ECO:0000313" key="1">
    <source>
        <dbReference type="EMBL" id="MCP1387934.1"/>
    </source>
</evidence>
<gene>
    <name evidence="1" type="ORF">M5J20_06985</name>
</gene>
<dbReference type="RefSeq" id="WP_253577915.1">
    <property type="nucleotide sequence ID" value="NZ_JAMFTQ010000007.1"/>
</dbReference>
<evidence type="ECO:0008006" key="3">
    <source>
        <dbReference type="Google" id="ProtNLM"/>
    </source>
</evidence>
<proteinExistence type="predicted"/>
<dbReference type="Proteomes" id="UP001204000">
    <property type="component" value="Unassembled WGS sequence"/>
</dbReference>
<organism evidence="1 2">
    <name type="scientific">Corynebacterium stercoris</name>
    <dbReference type="NCBI Taxonomy" id="2943490"/>
    <lineage>
        <taxon>Bacteria</taxon>
        <taxon>Bacillati</taxon>
        <taxon>Actinomycetota</taxon>
        <taxon>Actinomycetes</taxon>
        <taxon>Mycobacteriales</taxon>
        <taxon>Corynebacteriaceae</taxon>
        <taxon>Corynebacterium</taxon>
    </lineage>
</organism>